<reference evidence="2" key="1">
    <citation type="submission" date="2019-02" db="EMBL/GenBank/DDBJ databases">
        <authorList>
            <person name="Gruber-Vodicka R. H."/>
            <person name="Seah K. B. B."/>
        </authorList>
    </citation>
    <scope>NUCLEOTIDE SEQUENCE</scope>
    <source>
        <strain evidence="2">BECK_BY1</strain>
    </source>
</reference>
<gene>
    <name evidence="2" type="ORF">BECKTUN1418D_GA0071000_11431</name>
</gene>
<name>A0A451A4Z8_9GAMM</name>
<evidence type="ECO:0000259" key="1">
    <source>
        <dbReference type="Pfam" id="PF13271"/>
    </source>
</evidence>
<protein>
    <recommendedName>
        <fullName evidence="1">DUF4062 domain-containing protein</fullName>
    </recommendedName>
</protein>
<proteinExistence type="predicted"/>
<accession>A0A451A4Z8</accession>
<dbReference type="EMBL" id="CAADFX010000143">
    <property type="protein sequence ID" value="VFK61071.1"/>
    <property type="molecule type" value="Genomic_DNA"/>
</dbReference>
<evidence type="ECO:0000313" key="2">
    <source>
        <dbReference type="EMBL" id="VFK61071.1"/>
    </source>
</evidence>
<feature type="domain" description="DUF4062" evidence="1">
    <location>
        <begin position="5"/>
        <end position="85"/>
    </location>
</feature>
<dbReference type="Pfam" id="PF13271">
    <property type="entry name" value="DUF4062"/>
    <property type="match status" value="1"/>
</dbReference>
<organism evidence="2">
    <name type="scientific">Candidatus Kentrum sp. TUN</name>
    <dbReference type="NCBI Taxonomy" id="2126343"/>
    <lineage>
        <taxon>Bacteria</taxon>
        <taxon>Pseudomonadati</taxon>
        <taxon>Pseudomonadota</taxon>
        <taxon>Gammaproteobacteria</taxon>
        <taxon>Candidatus Kentrum</taxon>
    </lineage>
</organism>
<sequence length="268" mass="30806">MLKYQIFVSSTYEDLKPERDQVIKAVLEMGHIPVGMEMFSAGDEQQWDVIKKQIDQSDYYVVLIAHRYGSMDGSISYTEKEYDYALSRGLPALGFILDESAEWPEKWKENNNDIRKRLDAFRSKVSNKMVSFWKNADDIYGKCGIALMKAFSSHPREGWVRASSIANTTEMIEEITRLSRENGKLRTDLDQIKATRIASESEKINEIIDALRLNERRIYLWSHTDNNWGELTNTNLLRIFEAVAPDLLDEASDKTALPGKAYFGAISR</sequence>
<dbReference type="InterPro" id="IPR025139">
    <property type="entry name" value="DUF4062"/>
</dbReference>
<dbReference type="AlphaFoldDB" id="A0A451A4Z8"/>